<name>A0A5C1QPH8_9SPIO</name>
<dbReference type="EMBL" id="CP036150">
    <property type="protein sequence ID" value="QEN09248.1"/>
    <property type="molecule type" value="Genomic_DNA"/>
</dbReference>
<dbReference type="AlphaFoldDB" id="A0A5C1QPH8"/>
<evidence type="ECO:0000256" key="6">
    <source>
        <dbReference type="ARBA" id="ARBA00023239"/>
    </source>
</evidence>
<dbReference type="GO" id="GO:0019288">
    <property type="term" value="P:isopentenyl diphosphate biosynthetic process, methylerythritol 4-phosphate pathway"/>
    <property type="evidence" value="ECO:0007669"/>
    <property type="project" value="UniProtKB-UniRule"/>
</dbReference>
<comment type="caution">
    <text evidence="7">Lacks conserved residue(s) required for the propagation of feature annotation.</text>
</comment>
<keyword evidence="4 7" id="KW-0479">Metal-binding</keyword>
<feature type="site" description="Transition state stabilizer" evidence="7">
    <location>
        <position position="133"/>
    </location>
</feature>
<dbReference type="HAMAP" id="MF_00107">
    <property type="entry name" value="IspF"/>
    <property type="match status" value="1"/>
</dbReference>
<feature type="binding site" evidence="7">
    <location>
        <position position="8"/>
    </location>
    <ligand>
        <name>a divalent metal cation</name>
        <dbReference type="ChEBI" id="CHEBI:60240"/>
    </ligand>
</feature>
<dbReference type="InterPro" id="IPR036571">
    <property type="entry name" value="MECDP_synthase_sf"/>
</dbReference>
<dbReference type="RefSeq" id="WP_149487323.1">
    <property type="nucleotide sequence ID" value="NZ_CP036150.1"/>
</dbReference>
<dbReference type="SUPFAM" id="SSF69765">
    <property type="entry name" value="IpsF-like"/>
    <property type="match status" value="1"/>
</dbReference>
<feature type="site" description="Transition state stabilizer" evidence="7">
    <location>
        <position position="34"/>
    </location>
</feature>
<dbReference type="NCBIfam" id="TIGR00151">
    <property type="entry name" value="ispF"/>
    <property type="match status" value="1"/>
</dbReference>
<feature type="binding site" evidence="7">
    <location>
        <begin position="34"/>
        <end position="35"/>
    </location>
    <ligand>
        <name>4-CDP-2-C-methyl-D-erythritol 2-phosphate</name>
        <dbReference type="ChEBI" id="CHEBI:57919"/>
    </ligand>
</feature>
<proteinExistence type="inferred from homology"/>
<feature type="binding site" evidence="7">
    <location>
        <begin position="56"/>
        <end position="58"/>
    </location>
    <ligand>
        <name>4-CDP-2-C-methyl-D-erythritol 2-phosphate</name>
        <dbReference type="ChEBI" id="CHEBI:57919"/>
    </ligand>
</feature>
<evidence type="ECO:0000256" key="5">
    <source>
        <dbReference type="ARBA" id="ARBA00023229"/>
    </source>
</evidence>
<gene>
    <name evidence="7" type="primary">ispF</name>
    <name evidence="10" type="ORF">EXM22_15135</name>
</gene>
<comment type="cofactor">
    <cofactor evidence="7">
        <name>a divalent metal cation</name>
        <dbReference type="ChEBI" id="CHEBI:60240"/>
    </cofactor>
    <text evidence="7">Binds 1 divalent metal cation per subunit.</text>
</comment>
<evidence type="ECO:0000256" key="7">
    <source>
        <dbReference type="HAMAP-Rule" id="MF_00107"/>
    </source>
</evidence>
<dbReference type="CDD" id="cd00554">
    <property type="entry name" value="MECDP_synthase"/>
    <property type="match status" value="1"/>
</dbReference>
<feature type="binding site" evidence="7">
    <location>
        <position position="10"/>
    </location>
    <ligand>
        <name>a divalent metal cation</name>
        <dbReference type="ChEBI" id="CHEBI:60240"/>
    </ligand>
</feature>
<organism evidence="10 11">
    <name type="scientific">Oceanispirochaeta crateris</name>
    <dbReference type="NCBI Taxonomy" id="2518645"/>
    <lineage>
        <taxon>Bacteria</taxon>
        <taxon>Pseudomonadati</taxon>
        <taxon>Spirochaetota</taxon>
        <taxon>Spirochaetia</taxon>
        <taxon>Spirochaetales</taxon>
        <taxon>Spirochaetaceae</taxon>
        <taxon>Oceanispirochaeta</taxon>
    </lineage>
</organism>
<keyword evidence="5 7" id="KW-0414">Isoprene biosynthesis</keyword>
<evidence type="ECO:0000313" key="10">
    <source>
        <dbReference type="EMBL" id="QEN09248.1"/>
    </source>
</evidence>
<comment type="subunit">
    <text evidence="7">Homotrimer.</text>
</comment>
<protein>
    <recommendedName>
        <fullName evidence="3 7">2-C-methyl-D-erythritol 2,4-cyclodiphosphate synthase</fullName>
        <shortName evidence="7">MECDP-synthase</shortName>
        <shortName evidence="7">MECPP-synthase</shortName>
        <shortName evidence="7">MECPS</shortName>
        <ecNumber evidence="3 7">4.6.1.12</ecNumber>
    </recommendedName>
</protein>
<dbReference type="EC" id="4.6.1.12" evidence="3 7"/>
<feature type="domain" description="2-C-methyl-D-erythritol 2,4-cyclodiphosphate synthase" evidence="9">
    <location>
        <begin position="1"/>
        <end position="154"/>
    </location>
</feature>
<evidence type="ECO:0000256" key="1">
    <source>
        <dbReference type="ARBA" id="ARBA00000200"/>
    </source>
</evidence>
<evidence type="ECO:0000256" key="3">
    <source>
        <dbReference type="ARBA" id="ARBA00012579"/>
    </source>
</evidence>
<dbReference type="GO" id="GO:0008685">
    <property type="term" value="F:2-C-methyl-D-erythritol 2,4-cyclodiphosphate synthase activity"/>
    <property type="evidence" value="ECO:0007669"/>
    <property type="project" value="UniProtKB-UniRule"/>
</dbReference>
<evidence type="ECO:0000256" key="8">
    <source>
        <dbReference type="RuleBase" id="RU004395"/>
    </source>
</evidence>
<feature type="binding site" evidence="7">
    <location>
        <position position="142"/>
    </location>
    <ligand>
        <name>4-CDP-2-C-methyl-D-erythritol 2-phosphate</name>
        <dbReference type="ChEBI" id="CHEBI:57919"/>
    </ligand>
</feature>
<feature type="binding site" evidence="7">
    <location>
        <begin position="8"/>
        <end position="10"/>
    </location>
    <ligand>
        <name>4-CDP-2-C-methyl-D-erythritol 2-phosphate</name>
        <dbReference type="ChEBI" id="CHEBI:57919"/>
    </ligand>
</feature>
<dbReference type="Pfam" id="PF02542">
    <property type="entry name" value="YgbB"/>
    <property type="match status" value="1"/>
</dbReference>
<feature type="binding site" evidence="7">
    <location>
        <position position="42"/>
    </location>
    <ligand>
        <name>a divalent metal cation</name>
        <dbReference type="ChEBI" id="CHEBI:60240"/>
    </ligand>
</feature>
<comment type="pathway">
    <text evidence="2 7">Isoprenoid biosynthesis; isopentenyl diphosphate biosynthesis via DXP pathway; isopentenyl diphosphate from 1-deoxy-D-xylulose 5-phosphate: step 4/6.</text>
</comment>
<dbReference type="InterPro" id="IPR020555">
    <property type="entry name" value="MECDP_synthase_CS"/>
</dbReference>
<evidence type="ECO:0000259" key="9">
    <source>
        <dbReference type="Pfam" id="PF02542"/>
    </source>
</evidence>
<accession>A0A5C1QPH8</accession>
<comment type="function">
    <text evidence="7">Involved in the biosynthesis of isopentenyl diphosphate (IPP) and dimethylallyl diphosphate (DMAPP), two major building blocks of isoprenoid compounds. Catalyzes the conversion of 4-diphosphocytidyl-2-C-methyl-D-erythritol 2-phosphate (CDP-ME2P) to 2-C-methyl-D-erythritol 2,4-cyclodiphosphate (ME-CPP) with a corresponding release of cytidine 5-monophosphate (CMP).</text>
</comment>
<dbReference type="InterPro" id="IPR003526">
    <property type="entry name" value="MECDP_synthase"/>
</dbReference>
<keyword evidence="11" id="KW-1185">Reference proteome</keyword>
<dbReference type="Gene3D" id="3.30.1330.50">
    <property type="entry name" value="2-C-methyl-D-erythritol 2,4-cyclodiphosphate synthase"/>
    <property type="match status" value="1"/>
</dbReference>
<dbReference type="UniPathway" id="UPA00056">
    <property type="reaction ID" value="UER00095"/>
</dbReference>
<dbReference type="PANTHER" id="PTHR43181">
    <property type="entry name" value="2-C-METHYL-D-ERYTHRITOL 2,4-CYCLODIPHOSPHATE SYNTHASE, CHLOROPLASTIC"/>
    <property type="match status" value="1"/>
</dbReference>
<dbReference type="OrthoDB" id="9804336at2"/>
<dbReference type="KEGG" id="ock:EXM22_15135"/>
<evidence type="ECO:0000256" key="2">
    <source>
        <dbReference type="ARBA" id="ARBA00004709"/>
    </source>
</evidence>
<dbReference type="PANTHER" id="PTHR43181:SF1">
    <property type="entry name" value="2-C-METHYL-D-ERYTHRITOL 2,4-CYCLODIPHOSPHATE SYNTHASE, CHLOROPLASTIC"/>
    <property type="match status" value="1"/>
</dbReference>
<keyword evidence="6 7" id="KW-0456">Lyase</keyword>
<dbReference type="GO" id="GO:0016114">
    <property type="term" value="P:terpenoid biosynthetic process"/>
    <property type="evidence" value="ECO:0007669"/>
    <property type="project" value="InterPro"/>
</dbReference>
<evidence type="ECO:0000256" key="4">
    <source>
        <dbReference type="ARBA" id="ARBA00022723"/>
    </source>
</evidence>
<reference evidence="10 11" key="1">
    <citation type="submission" date="2019-02" db="EMBL/GenBank/DDBJ databases">
        <title>Complete Genome Sequence and Methylome Analysis of free living Spirochaetas.</title>
        <authorList>
            <person name="Fomenkov A."/>
            <person name="Dubinina G."/>
            <person name="Leshcheva N."/>
            <person name="Mikheeva N."/>
            <person name="Grabovich M."/>
            <person name="Vincze T."/>
            <person name="Roberts R.J."/>
        </authorList>
    </citation>
    <scope>NUCLEOTIDE SEQUENCE [LARGE SCALE GENOMIC DNA]</scope>
    <source>
        <strain evidence="10 11">K2</strain>
    </source>
</reference>
<dbReference type="PROSITE" id="PS01350">
    <property type="entry name" value="ISPF"/>
    <property type="match status" value="1"/>
</dbReference>
<dbReference type="Proteomes" id="UP000324209">
    <property type="component" value="Chromosome"/>
</dbReference>
<evidence type="ECO:0000313" key="11">
    <source>
        <dbReference type="Proteomes" id="UP000324209"/>
    </source>
</evidence>
<dbReference type="GO" id="GO:0046872">
    <property type="term" value="F:metal ion binding"/>
    <property type="evidence" value="ECO:0007669"/>
    <property type="project" value="UniProtKB-KW"/>
</dbReference>
<sequence>MRIGMGYDIHRLVEHRPLILAGVTIPSERGEDAHSDGDVLLHALIDALLGAIAQGDIGTHYPPSDPKWKNVSSRKLLRETLERVTAAGFKPGNIDCTVILEKPKLGPFRESIRASLQEDLQIPLDCISFKAKTKEKQDATGKDLAIEALATVLLLPL</sequence>
<comment type="catalytic activity">
    <reaction evidence="1 7 8">
        <text>4-CDP-2-C-methyl-D-erythritol 2-phosphate = 2-C-methyl-D-erythritol 2,4-cyclic diphosphate + CMP</text>
        <dbReference type="Rhea" id="RHEA:23864"/>
        <dbReference type="ChEBI" id="CHEBI:57919"/>
        <dbReference type="ChEBI" id="CHEBI:58483"/>
        <dbReference type="ChEBI" id="CHEBI:60377"/>
        <dbReference type="EC" id="4.6.1.12"/>
    </reaction>
</comment>
<comment type="similarity">
    <text evidence="7 8">Belongs to the IspF family.</text>
</comment>